<reference evidence="4" key="2">
    <citation type="submission" date="2021-08" db="EMBL/GenBank/DDBJ databases">
        <authorList>
            <person name="Tani A."/>
            <person name="Ola A."/>
            <person name="Ogura Y."/>
            <person name="Katsura K."/>
            <person name="Hayashi T."/>
        </authorList>
    </citation>
    <scope>NUCLEOTIDE SEQUENCE</scope>
    <source>
        <strain evidence="4">DSM 23632</strain>
    </source>
</reference>
<organism evidence="4 5">
    <name type="scientific">Methylobacterium trifolii</name>
    <dbReference type="NCBI Taxonomy" id="1003092"/>
    <lineage>
        <taxon>Bacteria</taxon>
        <taxon>Pseudomonadati</taxon>
        <taxon>Pseudomonadota</taxon>
        <taxon>Alphaproteobacteria</taxon>
        <taxon>Hyphomicrobiales</taxon>
        <taxon>Methylobacteriaceae</taxon>
        <taxon>Methylobacterium</taxon>
    </lineage>
</organism>
<gene>
    <name evidence="4" type="ORF">MPOCJGCO_2140</name>
</gene>
<dbReference type="Pfam" id="PF13400">
    <property type="entry name" value="Tad"/>
    <property type="match status" value="1"/>
</dbReference>
<keyword evidence="2" id="KW-0812">Transmembrane</keyword>
<protein>
    <recommendedName>
        <fullName evidence="3">Putative Flp pilus-assembly TadG-like N-terminal domain-containing protein</fullName>
    </recommendedName>
</protein>
<accession>A0ABQ4TXP7</accession>
<name>A0ABQ4TXP7_9HYPH</name>
<keyword evidence="2" id="KW-0472">Membrane</keyword>
<feature type="region of interest" description="Disordered" evidence="1">
    <location>
        <begin position="389"/>
        <end position="409"/>
    </location>
</feature>
<sequence length="497" mass="53091">MIRAIRHVGARAARLPGDEDGFVLVFFAVCLPALLGLVGLAIDGGRLMTLDTQAAAVADAAALAAASRLDRSDGAMPAARAAAYALANRPTLADGQVPGPRLTFRFAAQLPDLRRPGPGLADAASAQAAYVEVATAAVSLTTSFLQLVGARPEPIRRRAIAESQYYACDVTPAVLCQPDPEGFAASARPGRQYLLRMDGNTGAGSIVLLGRSSRSEPRQSLRDLASGAPAFCYADGVALRRTIAPQEFDAALNTRFDRVVDRTGAPLAPDLAVHAPAPNVIQGRHYDTCLSLPQGFDFNPPFPLPRDSAYAGFTLRGFWNQGVGDWRSAPARGGIGFGLPNALEEYIAWNHDDKPQNVLDRFRNAATRWDLYLAELGLTRATETVPVDTRGLGPARATMPTGGPNQYSRQRENAVPICYGGNRPATDARRRILYLSVADCGAFPAAANAASLSRHVAKFFLTEPSDLGLTLAEFVQFVRPTDDDGKLRHVVQLVSTY</sequence>
<feature type="transmembrane region" description="Helical" evidence="2">
    <location>
        <begin position="21"/>
        <end position="42"/>
    </location>
</feature>
<evidence type="ECO:0000313" key="5">
    <source>
        <dbReference type="Proteomes" id="UP001055057"/>
    </source>
</evidence>
<keyword evidence="5" id="KW-1185">Reference proteome</keyword>
<feature type="domain" description="Putative Flp pilus-assembly TadG-like N-terminal" evidence="3">
    <location>
        <begin position="21"/>
        <end position="67"/>
    </location>
</feature>
<dbReference type="EMBL" id="BPRB01000114">
    <property type="protein sequence ID" value="GJE60031.1"/>
    <property type="molecule type" value="Genomic_DNA"/>
</dbReference>
<dbReference type="RefSeq" id="WP_238182576.1">
    <property type="nucleotide sequence ID" value="NZ_BPRB01000114.1"/>
</dbReference>
<reference evidence="4" key="1">
    <citation type="journal article" date="2021" name="Front. Microbiol.">
        <title>Comprehensive Comparative Genomics and Phenotyping of Methylobacterium Species.</title>
        <authorList>
            <person name="Alessa O."/>
            <person name="Ogura Y."/>
            <person name="Fujitani Y."/>
            <person name="Takami H."/>
            <person name="Hayashi T."/>
            <person name="Sahin N."/>
            <person name="Tani A."/>
        </authorList>
    </citation>
    <scope>NUCLEOTIDE SEQUENCE</scope>
    <source>
        <strain evidence="4">DSM 23632</strain>
    </source>
</reference>
<dbReference type="InterPro" id="IPR028087">
    <property type="entry name" value="Tad_N"/>
</dbReference>
<evidence type="ECO:0000256" key="2">
    <source>
        <dbReference type="SAM" id="Phobius"/>
    </source>
</evidence>
<proteinExistence type="predicted"/>
<comment type="caution">
    <text evidence="4">The sequence shown here is derived from an EMBL/GenBank/DDBJ whole genome shotgun (WGS) entry which is preliminary data.</text>
</comment>
<evidence type="ECO:0000256" key="1">
    <source>
        <dbReference type="SAM" id="MobiDB-lite"/>
    </source>
</evidence>
<evidence type="ECO:0000259" key="3">
    <source>
        <dbReference type="Pfam" id="PF13400"/>
    </source>
</evidence>
<dbReference type="Proteomes" id="UP001055057">
    <property type="component" value="Unassembled WGS sequence"/>
</dbReference>
<evidence type="ECO:0000313" key="4">
    <source>
        <dbReference type="EMBL" id="GJE60031.1"/>
    </source>
</evidence>
<keyword evidence="2" id="KW-1133">Transmembrane helix</keyword>